<dbReference type="EMBL" id="JAHRIP010047877">
    <property type="protein sequence ID" value="MEQ2299228.1"/>
    <property type="molecule type" value="Genomic_DNA"/>
</dbReference>
<dbReference type="Proteomes" id="UP001469553">
    <property type="component" value="Unassembled WGS sequence"/>
</dbReference>
<reference evidence="2 3" key="1">
    <citation type="submission" date="2021-06" db="EMBL/GenBank/DDBJ databases">
        <authorList>
            <person name="Palmer J.M."/>
        </authorList>
    </citation>
    <scope>NUCLEOTIDE SEQUENCE [LARGE SCALE GENOMIC DNA]</scope>
    <source>
        <strain evidence="2 3">AS_MEX2019</strain>
        <tissue evidence="2">Muscle</tissue>
    </source>
</reference>
<sequence length="119" mass="13259">MIKSGPHSKKKGRPAGPVQPEYTTQRRAHDPTCPKTPRTHGAEPTEHLVPDARHRTAATTRQTGQQNTSHTNTEAADKPHPPQNGRPTQIQFKIQKCFINPKGKLNVVAHYVGFFKEPL</sequence>
<feature type="region of interest" description="Disordered" evidence="1">
    <location>
        <begin position="1"/>
        <end position="89"/>
    </location>
</feature>
<feature type="compositionally biased region" description="Low complexity" evidence="1">
    <location>
        <begin position="57"/>
        <end position="68"/>
    </location>
</feature>
<accession>A0ABV0YZB1</accession>
<feature type="compositionally biased region" description="Basic and acidic residues" evidence="1">
    <location>
        <begin position="40"/>
        <end position="54"/>
    </location>
</feature>
<proteinExistence type="predicted"/>
<feature type="compositionally biased region" description="Basic residues" evidence="1">
    <location>
        <begin position="1"/>
        <end position="13"/>
    </location>
</feature>
<comment type="caution">
    <text evidence="2">The sequence shown here is derived from an EMBL/GenBank/DDBJ whole genome shotgun (WGS) entry which is preliminary data.</text>
</comment>
<name>A0ABV0YZB1_9TELE</name>
<protein>
    <submittedName>
        <fullName evidence="2">Uncharacterized protein</fullName>
    </submittedName>
</protein>
<organism evidence="2 3">
    <name type="scientific">Ameca splendens</name>
    <dbReference type="NCBI Taxonomy" id="208324"/>
    <lineage>
        <taxon>Eukaryota</taxon>
        <taxon>Metazoa</taxon>
        <taxon>Chordata</taxon>
        <taxon>Craniata</taxon>
        <taxon>Vertebrata</taxon>
        <taxon>Euteleostomi</taxon>
        <taxon>Actinopterygii</taxon>
        <taxon>Neopterygii</taxon>
        <taxon>Teleostei</taxon>
        <taxon>Neoteleostei</taxon>
        <taxon>Acanthomorphata</taxon>
        <taxon>Ovalentaria</taxon>
        <taxon>Atherinomorphae</taxon>
        <taxon>Cyprinodontiformes</taxon>
        <taxon>Goodeidae</taxon>
        <taxon>Ameca</taxon>
    </lineage>
</organism>
<evidence type="ECO:0000313" key="3">
    <source>
        <dbReference type="Proteomes" id="UP001469553"/>
    </source>
</evidence>
<evidence type="ECO:0000256" key="1">
    <source>
        <dbReference type="SAM" id="MobiDB-lite"/>
    </source>
</evidence>
<keyword evidence="3" id="KW-1185">Reference proteome</keyword>
<gene>
    <name evidence="2" type="ORF">AMECASPLE_013167</name>
</gene>
<evidence type="ECO:0000313" key="2">
    <source>
        <dbReference type="EMBL" id="MEQ2299228.1"/>
    </source>
</evidence>